<evidence type="ECO:0000313" key="3">
    <source>
        <dbReference type="Proteomes" id="UP000469523"/>
    </source>
</evidence>
<comment type="caution">
    <text evidence="2">The sequence shown here is derived from an EMBL/GenBank/DDBJ whole genome shotgun (WGS) entry which is preliminary data.</text>
</comment>
<keyword evidence="3" id="KW-1185">Reference proteome</keyword>
<sequence>MKKTLKILLTFVLVIGFIAASPKTINASSGIKVLLEGQELKFDVPPQIIEGRTLLPLRAIFEALGLEVGWDDATRIITGVAEGKEIILELDSKEVKVNGVDKTLDVPAKAINGRTLVPVRFIAESLDMNVVWNQESKTVKISKDDILEWKYEGYEGTEPFKEYERKYVNGVKSDETRYNGKNHVFKTVNLYSDDGRIIPNVREDKIANYGAGWYTKSPLIGKTYWVRIESYGRYAIINPDTGQEYSENLLTNHDRDARYIKIRIDEHYFDKDEIFKERGQKVTDGKEIYHTDTLIKGVINDEIKAVTSTYRITGLLKEEKSGEGKYRIFDKDPKTIFKWKESVWKDLGQGKKWIGMTKDMLIVHMGRQPNKINRTVVKSVTSEQWVYSWSYGISSEYYYFENDKLVGWQD</sequence>
<evidence type="ECO:0000259" key="1">
    <source>
        <dbReference type="Pfam" id="PF07833"/>
    </source>
</evidence>
<dbReference type="Proteomes" id="UP000469523">
    <property type="component" value="Unassembled WGS sequence"/>
</dbReference>
<accession>A0A6N7XK99</accession>
<dbReference type="AlphaFoldDB" id="A0A6N7XK99"/>
<dbReference type="SUPFAM" id="SSF55383">
    <property type="entry name" value="Copper amine oxidase, domain N"/>
    <property type="match status" value="1"/>
</dbReference>
<gene>
    <name evidence="2" type="ORF">FYJ83_06985</name>
</gene>
<dbReference type="InterPro" id="IPR036582">
    <property type="entry name" value="Mao_N_sf"/>
</dbReference>
<dbReference type="InterPro" id="IPR012854">
    <property type="entry name" value="Cu_amine_oxidase-like_N"/>
</dbReference>
<organism evidence="2 3">
    <name type="scientific">Tissierella pigra</name>
    <dbReference type="NCBI Taxonomy" id="2607614"/>
    <lineage>
        <taxon>Bacteria</taxon>
        <taxon>Bacillati</taxon>
        <taxon>Bacillota</taxon>
        <taxon>Tissierellia</taxon>
        <taxon>Tissierellales</taxon>
        <taxon>Tissierellaceae</taxon>
        <taxon>Tissierella</taxon>
    </lineage>
</organism>
<dbReference type="RefSeq" id="WP_154439629.1">
    <property type="nucleotide sequence ID" value="NZ_JAHLPJ010000001.1"/>
</dbReference>
<reference evidence="2 3" key="1">
    <citation type="submission" date="2019-09" db="EMBL/GenBank/DDBJ databases">
        <title>In-depth cultivation of the pig gut microbiome towards novel bacterial diversity and tailored functional studies.</title>
        <authorList>
            <person name="Wylensek D."/>
            <person name="Hitch T.C.A."/>
            <person name="Clavel T."/>
        </authorList>
    </citation>
    <scope>NUCLEOTIDE SEQUENCE [LARGE SCALE GENOMIC DNA]</scope>
    <source>
        <strain evidence="2 3">WCA3-693-APC-4?</strain>
    </source>
</reference>
<name>A0A6N7XK99_9FIRM</name>
<protein>
    <submittedName>
        <fullName evidence="2">Copper amine oxidase N-terminal domain-containing protein</fullName>
    </submittedName>
</protein>
<proteinExistence type="predicted"/>
<dbReference type="Pfam" id="PF07833">
    <property type="entry name" value="Cu_amine_oxidN1"/>
    <property type="match status" value="1"/>
</dbReference>
<dbReference type="EMBL" id="VUNQ01000012">
    <property type="protein sequence ID" value="MSU01212.1"/>
    <property type="molecule type" value="Genomic_DNA"/>
</dbReference>
<evidence type="ECO:0000313" key="2">
    <source>
        <dbReference type="EMBL" id="MSU01212.1"/>
    </source>
</evidence>
<dbReference type="Gene3D" id="3.30.457.10">
    <property type="entry name" value="Copper amine oxidase-like, N-terminal domain"/>
    <property type="match status" value="1"/>
</dbReference>
<feature type="domain" description="Copper amine oxidase-like N-terminal" evidence="1">
    <location>
        <begin position="35"/>
        <end position="141"/>
    </location>
</feature>